<evidence type="ECO:0000259" key="2">
    <source>
        <dbReference type="Pfam" id="PF24181"/>
    </source>
</evidence>
<dbReference type="EMBL" id="OOIN01000025">
    <property type="protein sequence ID" value="SPO28901.1"/>
    <property type="molecule type" value="Genomic_DNA"/>
</dbReference>
<dbReference type="GO" id="GO:0005737">
    <property type="term" value="C:cytoplasm"/>
    <property type="evidence" value="ECO:0007669"/>
    <property type="project" value="TreeGrafter"/>
</dbReference>
<dbReference type="Pfam" id="PF24181">
    <property type="entry name" value="TPR_TTI1_C"/>
    <property type="match status" value="1"/>
</dbReference>
<dbReference type="InterPro" id="IPR016024">
    <property type="entry name" value="ARM-type_fold"/>
</dbReference>
<feature type="compositionally biased region" description="Low complexity" evidence="1">
    <location>
        <begin position="70"/>
        <end position="84"/>
    </location>
</feature>
<feature type="region of interest" description="Disordered" evidence="1">
    <location>
        <begin position="903"/>
        <end position="924"/>
    </location>
</feature>
<dbReference type="InterPro" id="IPR052587">
    <property type="entry name" value="TELO2-interacting_protein_1"/>
</dbReference>
<feature type="region of interest" description="Disordered" evidence="1">
    <location>
        <begin position="247"/>
        <end position="270"/>
    </location>
</feature>
<evidence type="ECO:0000313" key="4">
    <source>
        <dbReference type="Proteomes" id="UP000324022"/>
    </source>
</evidence>
<feature type="region of interest" description="Disordered" evidence="1">
    <location>
        <begin position="474"/>
        <end position="510"/>
    </location>
</feature>
<protein>
    <recommendedName>
        <fullName evidence="2">TTI1 C-terminal TPR domain-containing protein</fullName>
    </recommendedName>
</protein>
<sequence>MFSSAAVGPFQQAYPMSSTQTPFQRLKPVCVELLSLTGRATGAAKAQQVLLCLRRLKTTLRDLLPEHVTSSSSNRPSDSASTSSPVYHNAEPTLTPSLINYVFYPLSELISAAPKGITSLPDSVAELTLDVLALLCSQWWAAWASESVASSSQGNNKQWQVWCDLVILSSSVLGSPSSKDAGNTEQQVSRISDEVKLAAMKVLSELLSPRFKSAHSSHVGERPAAAKEDEWEWDGVSDLPSLDEAFGLTGSQSAPQTSKVKDKHAAKSSPTLVFPSPEHLAYAATARVAKGAISFVLSSSFSIAESSQECTEARSAAIGIARQALLLWIGGTCPLPSAVGQQSSGEATWLDISSLHCIELPPSAAPNTVDDGGSAQKAAAQRLRPLLPGITSSLTRLATSRLKSRQDGAKQKPTPSAVAAGAIELLGDLFRATLSDECLRDAIVHQDPLGRTQPNTGSSGISTQVTDLEDFAEFSSQTEQLSETPSPRPGDRDAATDDDTITSDNSTDPVNKDAQWALSTLAQVHLALKTFSPLTQPSLPGTSLPSSVHSSVQTAILRLAVVLLSECADSFVWLDGQLQGMARFDATSNNANHSDSSSSPSVNTLLTWIIDLASDHNSGSVAKSAKAAFEVLQRNASRQDEGRSALRTRLSDGSALWSVLTQALGSLPSAIKAHDDGGTSRLALRVSTVLHLLTQQSSRHNTTGPASLAKLAQDIQQSFVRLIRLLKIQQLNHVEEAGEMPGSTVWRLQPVFAGLETSTSSQISRMFFDFGRSLALSLVQQLKSQPHKAGGKGDVGEVFSLITFLIERAARLRSIRLEVRGGANGAPSEDAARRSESLTTLVVAADMLRGVSSCLDNLELGLHLADVQASKQARKVAHKLGKKVFGLVMDMLDGDTEEAIASRSQSEVRSSSAQEQGSDNSLRDVSLSTALSDTTLVERVKGISLASDDIDSTTPDRHGPALDLGFVRAANLSKSSHAPSAAQTQLGVQHRYQQAERTLDQSNALLFALLGSTSKLLGQSFRDLLLRGSYPLISGMSASSTGSSELVRRASASAMKDIAFNTAYADIKNCLLDHADYILGSACQRLISGLDEELRAIASADITAAGGSRAAVLKITNSQDEMVVLPLVSAQRAPFVLVEMIRVLGSEIVPMVEDAIDEILDALDRFHQHPTICDGLLAVLDSILETMAAEQAGKLPDRGGKASLISFNLNEVKRSEVDDFGAWLAARKREQPAFDIPAEGEDAAKANKDEKEDKPSKSQQLASQILIKASSFLTHPSAILRSRVLGLLQHGIETLAPQTRTAELLPIINNAWPFVMTRLGGPSYSRTKSGSTSKLVPIIDLSPSSLGAESRKEDDAWYRKMEARFVERDAQVWVAAARFVEAAVRHVPEFVGKRVVEDAWPRFEGLLRLMRWKFDPRMGRRYGDGQSSRAAVEGVVGDSKALLSSETNDCSNGRVGLIQNLPSTTPQNHTQRPTPTFHIHGDQPFILPSTTSIPAQLTLCILTTLTSVVRHLNAQMSDEAAWTITTHRFLLDLLDSRQPPSILRAAEELYVELGKRNPEATMWAIQSAFPKAAAKALDAEVATPCFMHHPKANVHAETLHCFLSSFNAF</sequence>
<accession>A0A5C3EHE0</accession>
<feature type="compositionally biased region" description="Low complexity" evidence="1">
    <location>
        <begin position="903"/>
        <end position="915"/>
    </location>
</feature>
<organism evidence="3 4">
    <name type="scientific">Ustilago trichophora</name>
    <dbReference type="NCBI Taxonomy" id="86804"/>
    <lineage>
        <taxon>Eukaryota</taxon>
        <taxon>Fungi</taxon>
        <taxon>Dikarya</taxon>
        <taxon>Basidiomycota</taxon>
        <taxon>Ustilaginomycotina</taxon>
        <taxon>Ustilaginomycetes</taxon>
        <taxon>Ustilaginales</taxon>
        <taxon>Ustilaginaceae</taxon>
        <taxon>Ustilago</taxon>
    </lineage>
</organism>
<proteinExistence type="predicted"/>
<dbReference type="InterPro" id="IPR057567">
    <property type="entry name" value="TPR_TTI1_C"/>
</dbReference>
<reference evidence="3 4" key="1">
    <citation type="submission" date="2018-03" db="EMBL/GenBank/DDBJ databases">
        <authorList>
            <person name="Guldener U."/>
        </authorList>
    </citation>
    <scope>NUCLEOTIDE SEQUENCE [LARGE SCALE GENOMIC DNA]</scope>
    <source>
        <strain evidence="3 4">NBRC100155</strain>
    </source>
</reference>
<evidence type="ECO:0000256" key="1">
    <source>
        <dbReference type="SAM" id="MobiDB-lite"/>
    </source>
</evidence>
<feature type="compositionally biased region" description="Polar residues" evidence="1">
    <location>
        <begin position="474"/>
        <end position="485"/>
    </location>
</feature>
<feature type="region of interest" description="Disordered" evidence="1">
    <location>
        <begin position="67"/>
        <end position="88"/>
    </location>
</feature>
<evidence type="ECO:0000313" key="3">
    <source>
        <dbReference type="EMBL" id="SPO28901.1"/>
    </source>
</evidence>
<feature type="domain" description="TTI1 C-terminal TPR" evidence="2">
    <location>
        <begin position="1231"/>
        <end position="1320"/>
    </location>
</feature>
<feature type="compositionally biased region" description="Polar residues" evidence="1">
    <location>
        <begin position="249"/>
        <end position="258"/>
    </location>
</feature>
<dbReference type="SUPFAM" id="SSF48371">
    <property type="entry name" value="ARM repeat"/>
    <property type="match status" value="1"/>
</dbReference>
<gene>
    <name evidence="3" type="ORF">UTRI_05055_B</name>
</gene>
<dbReference type="PANTHER" id="PTHR18460">
    <property type="entry name" value="TEL2 INTERACTING PROTEIN 1 TTI1 FAMILY MEMBER"/>
    <property type="match status" value="1"/>
</dbReference>
<name>A0A5C3EHE0_9BASI</name>
<dbReference type="OrthoDB" id="49511at2759"/>
<dbReference type="PANTHER" id="PTHR18460:SF3">
    <property type="entry name" value="TELO2-INTERACTING PROTEIN 1 HOMOLOG"/>
    <property type="match status" value="1"/>
</dbReference>
<dbReference type="Proteomes" id="UP000324022">
    <property type="component" value="Unassembled WGS sequence"/>
</dbReference>
<keyword evidence="4" id="KW-1185">Reference proteome</keyword>